<keyword evidence="5 10" id="KW-1133">Transmembrane helix</keyword>
<dbReference type="PANTHER" id="PTHR34949">
    <property type="entry name" value="OS05G0443700 PROTEIN"/>
    <property type="match status" value="1"/>
</dbReference>
<evidence type="ECO:0000256" key="10">
    <source>
        <dbReference type="SAM" id="Phobius"/>
    </source>
</evidence>
<dbReference type="FunFam" id="1.20.58.90:FF:000004">
    <property type="entry name" value="Syntaxin 10"/>
    <property type="match status" value="1"/>
</dbReference>
<name>A0A059CSP9_EUCGR</name>
<dbReference type="AlphaFoldDB" id="A0A059CSP9"/>
<dbReference type="Gene3D" id="1.20.58.90">
    <property type="match status" value="1"/>
</dbReference>
<dbReference type="InterPro" id="IPR015260">
    <property type="entry name" value="Syntaxin-6/10/61_N"/>
</dbReference>
<dbReference type="OMA" id="CCGERTP"/>
<dbReference type="SUPFAM" id="SSF47661">
    <property type="entry name" value="t-snare proteins"/>
    <property type="match status" value="1"/>
</dbReference>
<evidence type="ECO:0000256" key="8">
    <source>
        <dbReference type="ARBA" id="ARBA00037801"/>
    </source>
</evidence>
<dbReference type="InParanoid" id="A0A059CSP9"/>
<dbReference type="FunCoup" id="A0A059CSP9">
    <property type="interactions" value="1180"/>
</dbReference>
<evidence type="ECO:0000256" key="6">
    <source>
        <dbReference type="ARBA" id="ARBA00023034"/>
    </source>
</evidence>
<dbReference type="Gramene" id="KCW80945">
    <property type="protein sequence ID" value="KCW80945"/>
    <property type="gene ID" value="EUGRSUZ_C02306"/>
</dbReference>
<evidence type="ECO:0000256" key="2">
    <source>
        <dbReference type="ARBA" id="ARBA00022448"/>
    </source>
</evidence>
<keyword evidence="2" id="KW-0813">Transport</keyword>
<dbReference type="STRING" id="71139.A0A059CSP9"/>
<dbReference type="GO" id="GO:0016020">
    <property type="term" value="C:membrane"/>
    <property type="evidence" value="ECO:0007669"/>
    <property type="project" value="InterPro"/>
</dbReference>
<accession>A0A059CSP9</accession>
<dbReference type="Pfam" id="PF09177">
    <property type="entry name" value="STX6_10_61_N"/>
    <property type="match status" value="1"/>
</dbReference>
<evidence type="ECO:0000256" key="1">
    <source>
        <dbReference type="ARBA" id="ARBA00009063"/>
    </source>
</evidence>
<proteinExistence type="inferred from homology"/>
<keyword evidence="4" id="KW-0653">Protein transport</keyword>
<organism evidence="12">
    <name type="scientific">Eucalyptus grandis</name>
    <name type="common">Flooded gum</name>
    <dbReference type="NCBI Taxonomy" id="71139"/>
    <lineage>
        <taxon>Eukaryota</taxon>
        <taxon>Viridiplantae</taxon>
        <taxon>Streptophyta</taxon>
        <taxon>Embryophyta</taxon>
        <taxon>Tracheophyta</taxon>
        <taxon>Spermatophyta</taxon>
        <taxon>Magnoliopsida</taxon>
        <taxon>eudicotyledons</taxon>
        <taxon>Gunneridae</taxon>
        <taxon>Pentapetalae</taxon>
        <taxon>rosids</taxon>
        <taxon>malvids</taxon>
        <taxon>Myrtales</taxon>
        <taxon>Myrtaceae</taxon>
        <taxon>Myrtoideae</taxon>
        <taxon>Eucalypteae</taxon>
        <taxon>Eucalyptus</taxon>
    </lineage>
</organism>
<comment type="similarity">
    <text evidence="1">Belongs to the syntaxin family.</text>
</comment>
<evidence type="ECO:0000256" key="9">
    <source>
        <dbReference type="SAM" id="MobiDB-lite"/>
    </source>
</evidence>
<dbReference type="GO" id="GO:0048193">
    <property type="term" value="P:Golgi vesicle transport"/>
    <property type="evidence" value="ECO:0007669"/>
    <property type="project" value="InterPro"/>
</dbReference>
<keyword evidence="7 10" id="KW-0472">Membrane</keyword>
<evidence type="ECO:0000256" key="7">
    <source>
        <dbReference type="ARBA" id="ARBA00023136"/>
    </source>
</evidence>
<reference evidence="12" key="1">
    <citation type="submission" date="2013-07" db="EMBL/GenBank/DDBJ databases">
        <title>The genome of Eucalyptus grandis.</title>
        <authorList>
            <person name="Schmutz J."/>
            <person name="Hayes R."/>
            <person name="Myburg A."/>
            <person name="Tuskan G."/>
            <person name="Grattapaglia D."/>
            <person name="Rokhsar D.S."/>
        </authorList>
    </citation>
    <scope>NUCLEOTIDE SEQUENCE</scope>
    <source>
        <tissue evidence="12">Leaf extractions</tissue>
    </source>
</reference>
<dbReference type="EMBL" id="KK198755">
    <property type="protein sequence ID" value="KCW80945.1"/>
    <property type="molecule type" value="Genomic_DNA"/>
</dbReference>
<comment type="subcellular location">
    <subcellularLocation>
        <location evidence="8">Golgi apparatus</location>
        <location evidence="8">trans-Golgi network membrane</location>
        <topology evidence="8">Single-pass type IV membrane protein</topology>
    </subcellularLocation>
</comment>
<keyword evidence="3 10" id="KW-0812">Transmembrane</keyword>
<evidence type="ECO:0000256" key="4">
    <source>
        <dbReference type="ARBA" id="ARBA00022927"/>
    </source>
</evidence>
<evidence type="ECO:0000259" key="11">
    <source>
        <dbReference type="Pfam" id="PF09177"/>
    </source>
</evidence>
<sequence>MHEKGLGAWYHDRKREGEESLQRLHHLAPLSLSLSLLRLLSLSSFFASSQQRRKEKRKGKGREGKGGRGGKLPARARSDLLRPGSSSSGRGFCRWGESSGTSSRSDGLRSFCRCCCRCRCRCGPSEVAPRSAKMLVANSFDLWRKDAFFSAAEEVQESADVMESTYRAWAREMREASSPEYLNDLSRDLQIALGTAKWQLEEFERAVRLSDGPHGDKTTTARHGQFIVAIRDQIAHVEAALQEFLSEGGKQPLQWVNLDKEERDDLALFLSGTSELSQIVKDEFTEHGTSLKGFILENYDKKEDVGSNTNAACSSGLIDEGKSLKDGQPNEDVHCVIDLHTKDQADKTSGSRRTWSSPSMGDWRIAVADDEERNNLNSTVVDTPKEKVPRTLFGKNRCGECTQAKSLTRMFNQVSFYLIAVRTILKIRLNGPVRDSHKKAFGHCHVLQRQPYSPRSLRFSCSLQFMLALLLTIFLIVPFVFYSS</sequence>
<evidence type="ECO:0000256" key="3">
    <source>
        <dbReference type="ARBA" id="ARBA00022692"/>
    </source>
</evidence>
<feature type="region of interest" description="Disordered" evidence="9">
    <location>
        <begin position="51"/>
        <end position="89"/>
    </location>
</feature>
<dbReference type="GO" id="GO:0015031">
    <property type="term" value="P:protein transport"/>
    <property type="evidence" value="ECO:0007669"/>
    <property type="project" value="UniProtKB-KW"/>
</dbReference>
<feature type="transmembrane region" description="Helical" evidence="10">
    <location>
        <begin position="459"/>
        <end position="482"/>
    </location>
</feature>
<gene>
    <name evidence="12" type="ORF">EUGRSUZ_C02306</name>
</gene>
<dbReference type="GO" id="GO:0005794">
    <property type="term" value="C:Golgi apparatus"/>
    <property type="evidence" value="ECO:0007669"/>
    <property type="project" value="UniProtKB-SubCell"/>
</dbReference>
<keyword evidence="6" id="KW-0333">Golgi apparatus</keyword>
<dbReference type="PANTHER" id="PTHR34949:SF3">
    <property type="entry name" value="OS08G0244100 PROTEIN"/>
    <property type="match status" value="1"/>
</dbReference>
<feature type="compositionally biased region" description="Basic residues" evidence="9">
    <location>
        <begin position="51"/>
        <end position="60"/>
    </location>
</feature>
<feature type="domain" description="Syntaxin 6/10/61 N-terminal" evidence="11">
    <location>
        <begin position="146"/>
        <end position="238"/>
    </location>
</feature>
<dbReference type="CDD" id="cd21442">
    <property type="entry name" value="SNARE_NTD_STX6-like"/>
    <property type="match status" value="1"/>
</dbReference>
<evidence type="ECO:0000256" key="5">
    <source>
        <dbReference type="ARBA" id="ARBA00022989"/>
    </source>
</evidence>
<dbReference type="InterPro" id="IPR010989">
    <property type="entry name" value="SNARE"/>
</dbReference>
<evidence type="ECO:0000313" key="12">
    <source>
        <dbReference type="EMBL" id="KCW80945.1"/>
    </source>
</evidence>
<protein>
    <recommendedName>
        <fullName evidence="11">Syntaxin 6/10/61 N-terminal domain-containing protein</fullName>
    </recommendedName>
</protein>